<dbReference type="EMBL" id="OX596115">
    <property type="protein sequence ID" value="CAN0470595.1"/>
    <property type="molecule type" value="Genomic_DNA"/>
</dbReference>
<dbReference type="Proteomes" id="UP001162501">
    <property type="component" value="Chromosome 31"/>
</dbReference>
<reference evidence="1" key="2">
    <citation type="submission" date="2025-03" db="EMBL/GenBank/DDBJ databases">
        <authorList>
            <consortium name="ELIXIR-Norway"/>
            <consortium name="Elixir Norway"/>
        </authorList>
    </citation>
    <scope>NUCLEOTIDE SEQUENCE</scope>
</reference>
<accession>A0AC59ZNU9</accession>
<evidence type="ECO:0000313" key="2">
    <source>
        <dbReference type="Proteomes" id="UP001162501"/>
    </source>
</evidence>
<name>A0AC59ZNU9_RANTA</name>
<proteinExistence type="predicted"/>
<gene>
    <name evidence="1" type="ORF">MRATA1EN22A_LOCUS20479</name>
</gene>
<protein>
    <submittedName>
        <fullName evidence="1">Uncharacterized protein</fullName>
    </submittedName>
</protein>
<sequence>MVVLGKQNSPGETATIRGINGEGVRRQNENARLLFMPNQDRCCREQVGAPAGRTRREEPVLSASRSPCMLMRGRPERDS</sequence>
<organism evidence="1 2">
    <name type="scientific">Rangifer tarandus platyrhynchus</name>
    <name type="common">Svalbard reindeer</name>
    <dbReference type="NCBI Taxonomy" id="3082113"/>
    <lineage>
        <taxon>Eukaryota</taxon>
        <taxon>Metazoa</taxon>
        <taxon>Chordata</taxon>
        <taxon>Craniata</taxon>
        <taxon>Vertebrata</taxon>
        <taxon>Euteleostomi</taxon>
        <taxon>Mammalia</taxon>
        <taxon>Eutheria</taxon>
        <taxon>Laurasiatheria</taxon>
        <taxon>Artiodactyla</taxon>
        <taxon>Ruminantia</taxon>
        <taxon>Pecora</taxon>
        <taxon>Cervidae</taxon>
        <taxon>Odocoileinae</taxon>
        <taxon>Rangifer</taxon>
    </lineage>
</organism>
<reference evidence="1" key="1">
    <citation type="submission" date="2023-05" db="EMBL/GenBank/DDBJ databases">
        <authorList>
            <consortium name="ELIXIR-Norway"/>
        </authorList>
    </citation>
    <scope>NUCLEOTIDE SEQUENCE</scope>
</reference>
<evidence type="ECO:0000313" key="1">
    <source>
        <dbReference type="EMBL" id="CAN0470595.1"/>
    </source>
</evidence>